<evidence type="ECO:0000313" key="3">
    <source>
        <dbReference type="Proteomes" id="UP000757540"/>
    </source>
</evidence>
<protein>
    <recommendedName>
        <fullName evidence="4">Tail assembly chaperone</fullName>
    </recommendedName>
</protein>
<dbReference type="RefSeq" id="WP_171781905.1">
    <property type="nucleotide sequence ID" value="NZ_BAAAML010000002.1"/>
</dbReference>
<dbReference type="EMBL" id="JABEZU010000001">
    <property type="protein sequence ID" value="NOV95626.1"/>
    <property type="molecule type" value="Genomic_DNA"/>
</dbReference>
<name>A0ABX2A1Z5_9MICO</name>
<feature type="region of interest" description="Disordered" evidence="1">
    <location>
        <begin position="1"/>
        <end position="23"/>
    </location>
</feature>
<proteinExistence type="predicted"/>
<accession>A0ABX2A1Z5</accession>
<feature type="region of interest" description="Disordered" evidence="1">
    <location>
        <begin position="143"/>
        <end position="162"/>
    </location>
</feature>
<evidence type="ECO:0000313" key="2">
    <source>
        <dbReference type="EMBL" id="NOV95626.1"/>
    </source>
</evidence>
<feature type="compositionally biased region" description="Basic and acidic residues" evidence="1">
    <location>
        <begin position="1"/>
        <end position="10"/>
    </location>
</feature>
<reference evidence="2 3" key="1">
    <citation type="submission" date="2020-05" db="EMBL/GenBank/DDBJ databases">
        <title>Genomic Encyclopedia of Type Strains, Phase III (KMG-III): the genomes of soil and plant-associated and newly described type strains.</title>
        <authorList>
            <person name="Whitman W."/>
        </authorList>
    </citation>
    <scope>NUCLEOTIDE SEQUENCE [LARGE SCALE GENOMIC DNA]</scope>
    <source>
        <strain evidence="2 3">KCTC 19046</strain>
    </source>
</reference>
<evidence type="ECO:0000256" key="1">
    <source>
        <dbReference type="SAM" id="MobiDB-lite"/>
    </source>
</evidence>
<gene>
    <name evidence="2" type="ORF">HDG69_000179</name>
</gene>
<keyword evidence="3" id="KW-1185">Reference proteome</keyword>
<dbReference type="Proteomes" id="UP000757540">
    <property type="component" value="Unassembled WGS sequence"/>
</dbReference>
<comment type="caution">
    <text evidence="2">The sequence shown here is derived from an EMBL/GenBank/DDBJ whole genome shotgun (WGS) entry which is preliminary data.</text>
</comment>
<organism evidence="2 3">
    <name type="scientific">Isoptericola halotolerans</name>
    <dbReference type="NCBI Taxonomy" id="300560"/>
    <lineage>
        <taxon>Bacteria</taxon>
        <taxon>Bacillati</taxon>
        <taxon>Actinomycetota</taxon>
        <taxon>Actinomycetes</taxon>
        <taxon>Micrococcales</taxon>
        <taxon>Promicromonosporaceae</taxon>
        <taxon>Isoptericola</taxon>
    </lineage>
</organism>
<sequence>MSDTTVRPEPRTYPQTPTDEPVSDEILVVHLKRGHEVRREYFRPPELEGHEVGDGVLAVTLAADGDAPRRTRHFPLTEIAEYVLEAPSAAYEQAFDAWTRSKFGVDAGTYRSMRDTSKGVTMAENMRRQIAEGLGVDPDAVHFGGSFTIDDDEDWEGSPDDE</sequence>
<evidence type="ECO:0008006" key="4">
    <source>
        <dbReference type="Google" id="ProtNLM"/>
    </source>
</evidence>
<feature type="compositionally biased region" description="Acidic residues" evidence="1">
    <location>
        <begin position="149"/>
        <end position="162"/>
    </location>
</feature>